<keyword evidence="1" id="KW-0472">Membrane</keyword>
<dbReference type="EMBL" id="HBUF01350017">
    <property type="protein sequence ID" value="CAG6712977.1"/>
    <property type="molecule type" value="Transcribed_RNA"/>
</dbReference>
<keyword evidence="1" id="KW-0812">Transmembrane</keyword>
<dbReference type="AlphaFoldDB" id="A0A8D8XXE0"/>
<accession>A0A8D8XXE0</accession>
<feature type="transmembrane region" description="Helical" evidence="1">
    <location>
        <begin position="77"/>
        <end position="102"/>
    </location>
</feature>
<protein>
    <recommendedName>
        <fullName evidence="3">Transmembrane protein</fullName>
    </recommendedName>
</protein>
<name>A0A8D8XXE0_9HEMI</name>
<keyword evidence="1" id="KW-1133">Transmembrane helix</keyword>
<evidence type="ECO:0000256" key="1">
    <source>
        <dbReference type="SAM" id="Phobius"/>
    </source>
</evidence>
<organism evidence="2">
    <name type="scientific">Cacopsylla melanoneura</name>
    <dbReference type="NCBI Taxonomy" id="428564"/>
    <lineage>
        <taxon>Eukaryota</taxon>
        <taxon>Metazoa</taxon>
        <taxon>Ecdysozoa</taxon>
        <taxon>Arthropoda</taxon>
        <taxon>Hexapoda</taxon>
        <taxon>Insecta</taxon>
        <taxon>Pterygota</taxon>
        <taxon>Neoptera</taxon>
        <taxon>Paraneoptera</taxon>
        <taxon>Hemiptera</taxon>
        <taxon>Sternorrhyncha</taxon>
        <taxon>Psylloidea</taxon>
        <taxon>Psyllidae</taxon>
        <taxon>Psyllinae</taxon>
        <taxon>Cacopsylla</taxon>
    </lineage>
</organism>
<evidence type="ECO:0000313" key="2">
    <source>
        <dbReference type="EMBL" id="CAG6712978.1"/>
    </source>
</evidence>
<dbReference type="EMBL" id="HBUF01350018">
    <property type="protein sequence ID" value="CAG6712978.1"/>
    <property type="molecule type" value="Transcribed_RNA"/>
</dbReference>
<reference evidence="2" key="1">
    <citation type="submission" date="2021-05" db="EMBL/GenBank/DDBJ databases">
        <authorList>
            <person name="Alioto T."/>
            <person name="Alioto T."/>
            <person name="Gomez Garrido J."/>
        </authorList>
    </citation>
    <scope>NUCLEOTIDE SEQUENCE</scope>
</reference>
<sequence>MYSPVQMSRKRTCIHIHCSGSMCVDKICLGHPNTSVNDGKCASLLVRNDFGVEVLLLVFGQFGQLDAQMFKMGGGYFFVELVMLVIIIMYLLWSVKLLYYLFFIEITSQLM</sequence>
<evidence type="ECO:0008006" key="3">
    <source>
        <dbReference type="Google" id="ProtNLM"/>
    </source>
</evidence>
<proteinExistence type="predicted"/>